<protein>
    <submittedName>
        <fullName evidence="7">GFA family protein</fullName>
    </submittedName>
</protein>
<dbReference type="SUPFAM" id="SSF51316">
    <property type="entry name" value="Mss4-like"/>
    <property type="match status" value="1"/>
</dbReference>
<evidence type="ECO:0000313" key="7">
    <source>
        <dbReference type="EMBL" id="WXB06538.1"/>
    </source>
</evidence>
<proteinExistence type="inferred from homology"/>
<dbReference type="PANTHER" id="PTHR33337:SF40">
    <property type="entry name" value="CENP-V_GFA DOMAIN-CONTAINING PROTEIN-RELATED"/>
    <property type="match status" value="1"/>
</dbReference>
<sequence length="108" mass="11965">MKRERLRIVAGADAITAYASSEHVRRSFCSRCGSSLFFEDDKAPDLIDVTLGTLDDEPEAKPSVHIFFVDKAAWEDVPEDGLPRFDQSYPREMPPDPDPGKAREGGAP</sequence>
<evidence type="ECO:0000256" key="5">
    <source>
        <dbReference type="SAM" id="MobiDB-lite"/>
    </source>
</evidence>
<feature type="region of interest" description="Disordered" evidence="5">
    <location>
        <begin position="79"/>
        <end position="108"/>
    </location>
</feature>
<keyword evidence="8" id="KW-1185">Reference proteome</keyword>
<dbReference type="PROSITE" id="PS51891">
    <property type="entry name" value="CENP_V_GFA"/>
    <property type="match status" value="1"/>
</dbReference>
<evidence type="ECO:0000256" key="1">
    <source>
        <dbReference type="ARBA" id="ARBA00005495"/>
    </source>
</evidence>
<feature type="compositionally biased region" description="Basic and acidic residues" evidence="5">
    <location>
        <begin position="98"/>
        <end position="108"/>
    </location>
</feature>
<dbReference type="Pfam" id="PF04828">
    <property type="entry name" value="GFA"/>
    <property type="match status" value="1"/>
</dbReference>
<dbReference type="Proteomes" id="UP001374803">
    <property type="component" value="Chromosome"/>
</dbReference>
<dbReference type="PANTHER" id="PTHR33337">
    <property type="entry name" value="GFA DOMAIN-CONTAINING PROTEIN"/>
    <property type="match status" value="1"/>
</dbReference>
<dbReference type="EMBL" id="CP089983">
    <property type="protein sequence ID" value="WXB06538.1"/>
    <property type="molecule type" value="Genomic_DNA"/>
</dbReference>
<name>A0ABZ2L9B4_9BACT</name>
<accession>A0ABZ2L9B4</accession>
<dbReference type="Gene3D" id="3.90.1590.10">
    <property type="entry name" value="glutathione-dependent formaldehyde- activating enzyme (gfa)"/>
    <property type="match status" value="1"/>
</dbReference>
<keyword evidence="2" id="KW-0479">Metal-binding</keyword>
<keyword evidence="3" id="KW-0862">Zinc</keyword>
<evidence type="ECO:0000259" key="6">
    <source>
        <dbReference type="PROSITE" id="PS51891"/>
    </source>
</evidence>
<keyword evidence="4" id="KW-0456">Lyase</keyword>
<evidence type="ECO:0000256" key="2">
    <source>
        <dbReference type="ARBA" id="ARBA00022723"/>
    </source>
</evidence>
<organism evidence="7 8">
    <name type="scientific">Pendulispora rubella</name>
    <dbReference type="NCBI Taxonomy" id="2741070"/>
    <lineage>
        <taxon>Bacteria</taxon>
        <taxon>Pseudomonadati</taxon>
        <taxon>Myxococcota</taxon>
        <taxon>Myxococcia</taxon>
        <taxon>Myxococcales</taxon>
        <taxon>Sorangiineae</taxon>
        <taxon>Pendulisporaceae</taxon>
        <taxon>Pendulispora</taxon>
    </lineage>
</organism>
<dbReference type="InterPro" id="IPR011057">
    <property type="entry name" value="Mss4-like_sf"/>
</dbReference>
<reference evidence="7" key="1">
    <citation type="submission" date="2021-12" db="EMBL/GenBank/DDBJ databases">
        <title>Discovery of the Pendulisporaceae a myxobacterial family with distinct sporulation behavior and unique specialized metabolism.</title>
        <authorList>
            <person name="Garcia R."/>
            <person name="Popoff A."/>
            <person name="Bader C.D."/>
            <person name="Loehr J."/>
            <person name="Walesch S."/>
            <person name="Walt C."/>
            <person name="Boldt J."/>
            <person name="Bunk B."/>
            <person name="Haeckl F.J.F.P.J."/>
            <person name="Gunesch A.P."/>
            <person name="Birkelbach J."/>
            <person name="Nuebel U."/>
            <person name="Pietschmann T."/>
            <person name="Bach T."/>
            <person name="Mueller R."/>
        </authorList>
    </citation>
    <scope>NUCLEOTIDE SEQUENCE</scope>
    <source>
        <strain evidence="7">MSr11367</strain>
    </source>
</reference>
<evidence type="ECO:0000256" key="4">
    <source>
        <dbReference type="ARBA" id="ARBA00023239"/>
    </source>
</evidence>
<evidence type="ECO:0000256" key="3">
    <source>
        <dbReference type="ARBA" id="ARBA00022833"/>
    </source>
</evidence>
<gene>
    <name evidence="7" type="ORF">LVJ94_04675</name>
</gene>
<evidence type="ECO:0000313" key="8">
    <source>
        <dbReference type="Proteomes" id="UP001374803"/>
    </source>
</evidence>
<comment type="similarity">
    <text evidence="1">Belongs to the Gfa family.</text>
</comment>
<dbReference type="InterPro" id="IPR006913">
    <property type="entry name" value="CENP-V/GFA"/>
</dbReference>
<feature type="domain" description="CENP-V/GFA" evidence="6">
    <location>
        <begin position="1"/>
        <end position="75"/>
    </location>
</feature>